<evidence type="ECO:0000313" key="1">
    <source>
        <dbReference type="EMBL" id="MEK8128656.1"/>
    </source>
</evidence>
<reference evidence="1 2" key="1">
    <citation type="submission" date="2024-04" db="EMBL/GenBank/DDBJ databases">
        <title>draft genome sequnece of Paenibacillus filicis.</title>
        <authorList>
            <person name="Kim D.-U."/>
        </authorList>
    </citation>
    <scope>NUCLEOTIDE SEQUENCE [LARGE SCALE GENOMIC DNA]</scope>
    <source>
        <strain evidence="1 2">KACC14197</strain>
    </source>
</reference>
<evidence type="ECO:0000313" key="2">
    <source>
        <dbReference type="Proteomes" id="UP001469365"/>
    </source>
</evidence>
<gene>
    <name evidence="1" type="ORF">WMW72_12135</name>
</gene>
<dbReference type="InterPro" id="IPR020288">
    <property type="entry name" value="Sheath_initiator"/>
</dbReference>
<dbReference type="Proteomes" id="UP001469365">
    <property type="component" value="Unassembled WGS sequence"/>
</dbReference>
<organism evidence="1 2">
    <name type="scientific">Paenibacillus filicis</name>
    <dbReference type="NCBI Taxonomy" id="669464"/>
    <lineage>
        <taxon>Bacteria</taxon>
        <taxon>Bacillati</taxon>
        <taxon>Bacillota</taxon>
        <taxon>Bacilli</taxon>
        <taxon>Bacillales</taxon>
        <taxon>Paenibacillaceae</taxon>
        <taxon>Paenibacillus</taxon>
    </lineage>
</organism>
<protein>
    <submittedName>
        <fullName evidence="1">Uncharacterized protein</fullName>
    </submittedName>
</protein>
<sequence>MRYRKMHNGDYVFGGSARDFVEGVEAVSQAIRTNLLLLKGEWWEDTEKGLPLFQNILGQAGTPQHIQATDLLVQEVIRNTPGVTKINDFKSTYENRKYSLTCRVDTQFGEAQAEVNF</sequence>
<dbReference type="EMBL" id="JBBPCC010000006">
    <property type="protein sequence ID" value="MEK8128656.1"/>
    <property type="molecule type" value="Genomic_DNA"/>
</dbReference>
<dbReference type="RefSeq" id="WP_341415732.1">
    <property type="nucleotide sequence ID" value="NZ_JBBPCC010000006.1"/>
</dbReference>
<accession>A0ABU9DK96</accession>
<dbReference type="Pfam" id="PF10934">
    <property type="entry name" value="Sheath_initiator"/>
    <property type="match status" value="1"/>
</dbReference>
<proteinExistence type="predicted"/>
<comment type="caution">
    <text evidence="1">The sequence shown here is derived from an EMBL/GenBank/DDBJ whole genome shotgun (WGS) entry which is preliminary data.</text>
</comment>
<keyword evidence="2" id="KW-1185">Reference proteome</keyword>
<name>A0ABU9DK96_9BACL</name>